<keyword evidence="3" id="KW-1185">Reference proteome</keyword>
<evidence type="ECO:0000313" key="2">
    <source>
        <dbReference type="EMBL" id="MQY05239.1"/>
    </source>
</evidence>
<feature type="transmembrane region" description="Helical" evidence="1">
    <location>
        <begin position="658"/>
        <end position="675"/>
    </location>
</feature>
<reference evidence="2 3" key="1">
    <citation type="submission" date="2019-10" db="EMBL/GenBank/DDBJ databases">
        <title>Actinomadura rubteroloni sp. nov. and Actinomadura macrotermitis sp. nov., isolated from the gut of fungus growing-termite Macrotermes natalensis.</title>
        <authorList>
            <person name="Benndorf R."/>
            <person name="Martin K."/>
            <person name="Kuefner M."/>
            <person name="De Beer W."/>
            <person name="Kaster A.-K."/>
            <person name="Vollmers J."/>
            <person name="Poulsen M."/>
            <person name="Beemelmanns C."/>
        </authorList>
    </citation>
    <scope>NUCLEOTIDE SEQUENCE [LARGE SCALE GENOMIC DNA]</scope>
    <source>
        <strain evidence="2 3">RB68</strain>
    </source>
</reference>
<dbReference type="EMBL" id="WEGH01000002">
    <property type="protein sequence ID" value="MQY05239.1"/>
    <property type="molecule type" value="Genomic_DNA"/>
</dbReference>
<feature type="transmembrane region" description="Helical" evidence="1">
    <location>
        <begin position="444"/>
        <end position="466"/>
    </location>
</feature>
<proteinExistence type="predicted"/>
<dbReference type="OrthoDB" id="3264110at2"/>
<protein>
    <submittedName>
        <fullName evidence="2">Uncharacterized protein</fullName>
    </submittedName>
</protein>
<dbReference type="RefSeq" id="WP_153533333.1">
    <property type="nucleotide sequence ID" value="NZ_WEGH01000002.1"/>
</dbReference>
<sequence>MAHRGTELYILRSVVVRALIVLLAPAFPVLLTGSAAQAAPVGRTVVIGVPGMMWSDVSAARTPALWRLTGRGGAGGLTVRTTRPNTCPTDGWLTISAGQRSRLEPGDCVLPASPEAAGAGAVAPGWAAIKADNAGTSYHARAGLLGDAVHGAGGCTFAVGPGAVYGLADGSGRVDRYAPSTDKVAPGDWAACPLAAVEVDDLFRAYVAAGVNGKGEPNPVPDAGRAAAAAAADRRVAQVLAGLPEGTTVLVAGISDTGLKPHLRVAIADGPGFARGFVSSGATRQRGMVTLTDLTATVLHTLGIEQPEQAVGSVWSSKASSWKIGRKVDALVDEDVAAQAVRGVQGSFYWVLAVVQTVVYGVAWLLLRRRDAPGLRRRVLGTARVAALMAGAAPAASFLAGLVPWWQAPRPTPVLVCAVAGFSGLLAALALAGPWRRSATAPSLVVAGATVLVLAADVLTGSTLQLNSLMGYTALVAGRFYGFGNQAFALFAVAAVLTAAWLSAYPAKKWQAAGVVAAVGVFAVAVDGLPVWGADFGGVLAMVPVFAMLGVLVTGRRVSPVKLGLSGLAGVALVLAISFVNAQSANPTHLGRFWKDLESGDAWGVVVRKFESMIGSLGFWPVTLLLVAALAGLYHVLATPSRWRPALLERSYEASPQLRAALLCALTVGVLGTLVNDSGVIILSVAFILAVPLTLAVGLRALEAEEASAGTAGPAPAERRSAPAG</sequence>
<name>A0A7K0BVN6_9ACTN</name>
<dbReference type="Proteomes" id="UP000487268">
    <property type="component" value="Unassembled WGS sequence"/>
</dbReference>
<feature type="transmembrane region" description="Helical" evidence="1">
    <location>
        <begin position="348"/>
        <end position="367"/>
    </location>
</feature>
<gene>
    <name evidence="2" type="ORF">ACRB68_33100</name>
</gene>
<organism evidence="2 3">
    <name type="scientific">Actinomadura macrotermitis</name>
    <dbReference type="NCBI Taxonomy" id="2585200"/>
    <lineage>
        <taxon>Bacteria</taxon>
        <taxon>Bacillati</taxon>
        <taxon>Actinomycetota</taxon>
        <taxon>Actinomycetes</taxon>
        <taxon>Streptosporangiales</taxon>
        <taxon>Thermomonosporaceae</taxon>
        <taxon>Actinomadura</taxon>
    </lineage>
</organism>
<evidence type="ECO:0000313" key="3">
    <source>
        <dbReference type="Proteomes" id="UP000487268"/>
    </source>
</evidence>
<keyword evidence="1" id="KW-0812">Transmembrane</keyword>
<feature type="transmembrane region" description="Helical" evidence="1">
    <location>
        <begin position="561"/>
        <end position="580"/>
    </location>
</feature>
<feature type="transmembrane region" description="Helical" evidence="1">
    <location>
        <begin position="617"/>
        <end position="637"/>
    </location>
</feature>
<comment type="caution">
    <text evidence="2">The sequence shown here is derived from an EMBL/GenBank/DDBJ whole genome shotgun (WGS) entry which is preliminary data.</text>
</comment>
<feature type="transmembrane region" description="Helical" evidence="1">
    <location>
        <begin position="486"/>
        <end position="505"/>
    </location>
</feature>
<dbReference type="InterPro" id="IPR017850">
    <property type="entry name" value="Alkaline_phosphatase_core_sf"/>
</dbReference>
<accession>A0A7K0BVN6</accession>
<dbReference type="SUPFAM" id="SSF53649">
    <property type="entry name" value="Alkaline phosphatase-like"/>
    <property type="match status" value="1"/>
</dbReference>
<evidence type="ECO:0000256" key="1">
    <source>
        <dbReference type="SAM" id="Phobius"/>
    </source>
</evidence>
<feature type="transmembrane region" description="Helical" evidence="1">
    <location>
        <begin position="379"/>
        <end position="406"/>
    </location>
</feature>
<dbReference type="AlphaFoldDB" id="A0A7K0BVN6"/>
<keyword evidence="1" id="KW-1133">Transmembrane helix</keyword>
<keyword evidence="1" id="KW-0472">Membrane</keyword>
<feature type="transmembrane region" description="Helical" evidence="1">
    <location>
        <begin position="412"/>
        <end position="432"/>
    </location>
</feature>
<feature type="transmembrane region" description="Helical" evidence="1">
    <location>
        <begin position="536"/>
        <end position="554"/>
    </location>
</feature>
<feature type="transmembrane region" description="Helical" evidence="1">
    <location>
        <begin position="681"/>
        <end position="702"/>
    </location>
</feature>
<feature type="transmembrane region" description="Helical" evidence="1">
    <location>
        <begin position="512"/>
        <end position="530"/>
    </location>
</feature>